<reference evidence="2" key="2">
    <citation type="journal article" date="2023" name="Proc. Natl. Acad. Sci. U.S.A.">
        <title>A global phylogenomic analysis of the shiitake genus Lentinula.</title>
        <authorList>
            <person name="Sierra-Patev S."/>
            <person name="Min B."/>
            <person name="Naranjo-Ortiz M."/>
            <person name="Looney B."/>
            <person name="Konkel Z."/>
            <person name="Slot J.C."/>
            <person name="Sakamoto Y."/>
            <person name="Steenwyk J.L."/>
            <person name="Rokas A."/>
            <person name="Carro J."/>
            <person name="Camarero S."/>
            <person name="Ferreira P."/>
            <person name="Molpeceres G."/>
            <person name="Ruiz-Duenas F.J."/>
            <person name="Serrano A."/>
            <person name="Henrissat B."/>
            <person name="Drula E."/>
            <person name="Hughes K.W."/>
            <person name="Mata J.L."/>
            <person name="Ishikawa N.K."/>
            <person name="Vargas-Isla R."/>
            <person name="Ushijima S."/>
            <person name="Smith C.A."/>
            <person name="Donoghue J."/>
            <person name="Ahrendt S."/>
            <person name="Andreopoulos W."/>
            <person name="He G."/>
            <person name="LaButti K."/>
            <person name="Lipzen A."/>
            <person name="Ng V."/>
            <person name="Riley R."/>
            <person name="Sandor L."/>
            <person name="Barry K."/>
            <person name="Martinez A.T."/>
            <person name="Xiao Y."/>
            <person name="Gibbons J.G."/>
            <person name="Terashima K."/>
            <person name="Grigoriev I.V."/>
            <person name="Hibbett D."/>
        </authorList>
    </citation>
    <scope>NUCLEOTIDE SEQUENCE</scope>
    <source>
        <strain evidence="2">Sp2 HRB7682 ss15</strain>
    </source>
</reference>
<dbReference type="AlphaFoldDB" id="A0A9W8ZQR6"/>
<reference evidence="2" key="1">
    <citation type="submission" date="2022-08" db="EMBL/GenBank/DDBJ databases">
        <authorList>
            <consortium name="DOE Joint Genome Institute"/>
            <person name="Min B."/>
            <person name="Riley R."/>
            <person name="Sierra-Patev S."/>
            <person name="Naranjo-Ortiz M."/>
            <person name="Looney B."/>
            <person name="Konkel Z."/>
            <person name="Slot J.C."/>
            <person name="Sakamoto Y."/>
            <person name="Steenwyk J.L."/>
            <person name="Rokas A."/>
            <person name="Carro J."/>
            <person name="Camarero S."/>
            <person name="Ferreira P."/>
            <person name="Molpeceres G."/>
            <person name="Ruiz-Duenas F.J."/>
            <person name="Serrano A."/>
            <person name="Henrissat B."/>
            <person name="Drula E."/>
            <person name="Hughes K.W."/>
            <person name="Mata J.L."/>
            <person name="Ishikawa N.K."/>
            <person name="Vargas-Isla R."/>
            <person name="Ushijima S."/>
            <person name="Smith C.A."/>
            <person name="Ahrendt S."/>
            <person name="Andreopoulos W."/>
            <person name="He G."/>
            <person name="Labutti K."/>
            <person name="Lipzen A."/>
            <person name="Ng V."/>
            <person name="Sandor L."/>
            <person name="Barry K."/>
            <person name="Martinez A.T."/>
            <person name="Xiao Y."/>
            <person name="Gibbons J.G."/>
            <person name="Terashima K."/>
            <person name="Hibbett D.S."/>
            <person name="Grigoriev I.V."/>
        </authorList>
    </citation>
    <scope>NUCLEOTIDE SEQUENCE</scope>
    <source>
        <strain evidence="2">Sp2 HRB7682 ss15</strain>
    </source>
</reference>
<accession>A0A9W8ZQR6</accession>
<evidence type="ECO:0000256" key="1">
    <source>
        <dbReference type="SAM" id="MobiDB-lite"/>
    </source>
</evidence>
<protein>
    <submittedName>
        <fullName evidence="2">Uncharacterized protein</fullName>
    </submittedName>
</protein>
<proteinExistence type="predicted"/>
<organism evidence="2 3">
    <name type="scientific">Lentinula lateritia</name>
    <dbReference type="NCBI Taxonomy" id="40482"/>
    <lineage>
        <taxon>Eukaryota</taxon>
        <taxon>Fungi</taxon>
        <taxon>Dikarya</taxon>
        <taxon>Basidiomycota</taxon>
        <taxon>Agaricomycotina</taxon>
        <taxon>Agaricomycetes</taxon>
        <taxon>Agaricomycetidae</taxon>
        <taxon>Agaricales</taxon>
        <taxon>Marasmiineae</taxon>
        <taxon>Omphalotaceae</taxon>
        <taxon>Lentinula</taxon>
    </lineage>
</organism>
<evidence type="ECO:0000313" key="3">
    <source>
        <dbReference type="Proteomes" id="UP001150238"/>
    </source>
</evidence>
<gene>
    <name evidence="2" type="ORF">C8J55DRAFT_567783</name>
</gene>
<name>A0A9W8ZQR6_9AGAR</name>
<feature type="region of interest" description="Disordered" evidence="1">
    <location>
        <begin position="504"/>
        <end position="532"/>
    </location>
</feature>
<evidence type="ECO:0000313" key="2">
    <source>
        <dbReference type="EMBL" id="KAJ4463239.1"/>
    </source>
</evidence>
<dbReference type="EMBL" id="JANVFS010000081">
    <property type="protein sequence ID" value="KAJ4463239.1"/>
    <property type="molecule type" value="Genomic_DNA"/>
</dbReference>
<dbReference type="Proteomes" id="UP001150238">
    <property type="component" value="Unassembled WGS sequence"/>
</dbReference>
<comment type="caution">
    <text evidence="2">The sequence shown here is derived from an EMBL/GenBank/DDBJ whole genome shotgun (WGS) entry which is preliminary data.</text>
</comment>
<sequence length="552" mass="56870">MSADCDTSEVANSPPLTVVANGSESLPVSLEDPAAASPTACSTKSMSEITATPIAPSHDTSIVLTDPPSDILPTLYSPFPILSSLMPTSSSSLDNCGELPVMPTSPTLPTPTVSSAILGTSPVVVTPSCQPMTRSLSYLLIPFQPEEQSSHSTRSLSLHPPSSADVSLSFLLGDSSTTQAVDQLPERVSQAPQSYSWSRMTDHKFDAVIATSLNNNQLFGWDNINSNASIPGSPTISPTIAENVGSMDSGLFIFPFAKDINWNASIPGSPTISPTIAENVGSMDSGLFIFPFAQDINWNASIPRLPTIGPTIAENVGSMHKNIKGMHGGLLAFLFGLVASIAGPPTLSLPIVGNSCPLAFPSVQHINTLLFTTSNVFDTKIPDLLIVESTVDTGNDMSSLDNILIYSAKSHVLTVANPGPIVPDSLFAWSIIQAGAPSILSPSCFTSSSLCSNPPTGNTQTSPAHSGGDGLLDMLVPPSSSDSAIGDTQMSPAHSDGTILASILNSNVPTGGAPTGPARASTSSLKAPTGGVPTGPTLLAAMLAKEPALLSS</sequence>